<gene>
    <name evidence="1" type="ORF">N5J06_04805</name>
</gene>
<accession>A0ABT2L4W0</accession>
<organism evidence="1 2">
    <name type="scientific">Ralstonia mojiangensis</name>
    <dbReference type="NCBI Taxonomy" id="2953895"/>
    <lineage>
        <taxon>Bacteria</taxon>
        <taxon>Pseudomonadati</taxon>
        <taxon>Pseudomonadota</taxon>
        <taxon>Betaproteobacteria</taxon>
        <taxon>Burkholderiales</taxon>
        <taxon>Burkholderiaceae</taxon>
        <taxon>Ralstonia</taxon>
    </lineage>
</organism>
<evidence type="ECO:0000313" key="2">
    <source>
        <dbReference type="Proteomes" id="UP001164420"/>
    </source>
</evidence>
<evidence type="ECO:0008006" key="3">
    <source>
        <dbReference type="Google" id="ProtNLM"/>
    </source>
</evidence>
<comment type="caution">
    <text evidence="1">The sequence shown here is derived from an EMBL/GenBank/DDBJ whole genome shotgun (WGS) entry which is preliminary data.</text>
</comment>
<dbReference type="Proteomes" id="UP001164420">
    <property type="component" value="Unassembled WGS sequence"/>
</dbReference>
<sequence length="113" mass="12245">MTATTLPSEPERLTLRPGQTGLHWLSAGATLVALEGTLRLAPPSRSIATARHTLGAGHAHVVETSGWWHLHADRRNGAQVHIVAAAAGTRRPARPAIWRWFANVIQPRQTSRG</sequence>
<dbReference type="RefSeq" id="WP_260780152.1">
    <property type="nucleotide sequence ID" value="NZ_JAOCQI010000001.1"/>
</dbReference>
<reference evidence="1 2" key="1">
    <citation type="journal article" date="2023" name="Front. Microbiol.">
        <title>Ralstonia chuxiongensis sp. nov., Ralstonia mojiangensis sp. nov., and Ralstonia soli sp. nov., isolated from tobacco fields, are three novel species in the family Burkholderiaceae.</title>
        <authorList>
            <person name="Lu C.H."/>
            <person name="Zhang Y.Y."/>
            <person name="Jiang N."/>
            <person name="Chen W."/>
            <person name="Shao X."/>
            <person name="Zhao Z.M."/>
            <person name="Lu W.L."/>
            <person name="Hu X."/>
            <person name="Xi Y.X."/>
            <person name="Zou S.Y."/>
            <person name="Wei Q.J."/>
            <person name="Lin Z.L."/>
            <person name="Gong L."/>
            <person name="Gai X.T."/>
            <person name="Zhang L.Q."/>
            <person name="Li J.Y."/>
            <person name="Jin Y."/>
            <person name="Xia Z.Y."/>
        </authorList>
    </citation>
    <scope>NUCLEOTIDE SEQUENCE [LARGE SCALE GENOMIC DNA]</scope>
    <source>
        <strain evidence="1 2">22TCJT01-1</strain>
    </source>
</reference>
<protein>
    <recommendedName>
        <fullName evidence="3">DUF2917 domain-containing protein</fullName>
    </recommendedName>
</protein>
<keyword evidence="2" id="KW-1185">Reference proteome</keyword>
<evidence type="ECO:0000313" key="1">
    <source>
        <dbReference type="EMBL" id="MCT7310252.1"/>
    </source>
</evidence>
<name>A0ABT2L4W0_9RALS</name>
<proteinExistence type="predicted"/>
<dbReference type="EMBL" id="JAOCQI010000001">
    <property type="protein sequence ID" value="MCT7310252.1"/>
    <property type="molecule type" value="Genomic_DNA"/>
</dbReference>